<organism evidence="12 13">
    <name type="scientific">Pseudochelatococcus contaminans</name>
    <dbReference type="NCBI Taxonomy" id="1538103"/>
    <lineage>
        <taxon>Bacteria</taxon>
        <taxon>Pseudomonadati</taxon>
        <taxon>Pseudomonadota</taxon>
        <taxon>Alphaproteobacteria</taxon>
        <taxon>Hyphomicrobiales</taxon>
        <taxon>Chelatococcaceae</taxon>
        <taxon>Pseudochelatococcus</taxon>
    </lineage>
</organism>
<keyword evidence="13" id="KW-1185">Reference proteome</keyword>
<evidence type="ECO:0000313" key="13">
    <source>
        <dbReference type="Proteomes" id="UP000537592"/>
    </source>
</evidence>
<evidence type="ECO:0000256" key="1">
    <source>
        <dbReference type="ARBA" id="ARBA00000971"/>
    </source>
</evidence>
<dbReference type="RefSeq" id="WP_183750941.1">
    <property type="nucleotide sequence ID" value="NZ_JACICC010000002.1"/>
</dbReference>
<evidence type="ECO:0000256" key="6">
    <source>
        <dbReference type="ARBA" id="ARBA00030642"/>
    </source>
</evidence>
<dbReference type="SUPFAM" id="SSF54534">
    <property type="entry name" value="FKBP-like"/>
    <property type="match status" value="1"/>
</dbReference>
<keyword evidence="5 8" id="KW-0697">Rotamase</keyword>
<evidence type="ECO:0000256" key="4">
    <source>
        <dbReference type="ARBA" id="ARBA00018370"/>
    </source>
</evidence>
<evidence type="ECO:0000256" key="5">
    <source>
        <dbReference type="ARBA" id="ARBA00023110"/>
    </source>
</evidence>
<name>A0A7W5Z348_9HYPH</name>
<feature type="chain" id="PRO_5031065819" description="Parvulin-like PPIase" evidence="10">
    <location>
        <begin position="24"/>
        <end position="309"/>
    </location>
</feature>
<sequence length="309" mass="33638">MTARRFRLSALIAISALPLVALAHGAQAQQAPAAAPAAQESAEGEKVLARVNGKPITERDLELALEELNDRLPALPESQKRDYVVGYLIDIRLGADAAEAAKLADTPEFARRLAYARDKVLVDQFLATAATEAATETEMRKLYDETIKSLQPEEEARARHILVADEDTAKKVVERLNKGEDFAVIAAELSKDPGSAKEGGDLGYFARDRMVPEFAEAAFKLEPGKVSAPVKSQFGWHVIKLEDKRQKPVPTFDEIKDQIRTFIVQRAQQDAVLKLRDQAKIERLDKPAGEPAAQGQNGTAPAANGAAPK</sequence>
<keyword evidence="8 12" id="KW-0413">Isomerase</keyword>
<dbReference type="Gene3D" id="3.10.50.40">
    <property type="match status" value="1"/>
</dbReference>
<evidence type="ECO:0000256" key="10">
    <source>
        <dbReference type="SAM" id="SignalP"/>
    </source>
</evidence>
<evidence type="ECO:0000256" key="3">
    <source>
        <dbReference type="ARBA" id="ARBA00013194"/>
    </source>
</evidence>
<feature type="domain" description="PpiC" evidence="11">
    <location>
        <begin position="153"/>
        <end position="243"/>
    </location>
</feature>
<reference evidence="12 13" key="1">
    <citation type="submission" date="2020-08" db="EMBL/GenBank/DDBJ databases">
        <title>Genomic Encyclopedia of Type Strains, Phase IV (KMG-IV): sequencing the most valuable type-strain genomes for metagenomic binning, comparative biology and taxonomic classification.</title>
        <authorList>
            <person name="Goeker M."/>
        </authorList>
    </citation>
    <scope>NUCLEOTIDE SEQUENCE [LARGE SCALE GENOMIC DNA]</scope>
    <source>
        <strain evidence="12 13">DSM 28760</strain>
    </source>
</reference>
<dbReference type="InterPro" id="IPR046357">
    <property type="entry name" value="PPIase_dom_sf"/>
</dbReference>
<dbReference type="SUPFAM" id="SSF109998">
    <property type="entry name" value="Triger factor/SurA peptide-binding domain-like"/>
    <property type="match status" value="1"/>
</dbReference>
<comment type="caution">
    <text evidence="12">The sequence shown here is derived from an EMBL/GenBank/DDBJ whole genome shotgun (WGS) entry which is preliminary data.</text>
</comment>
<protein>
    <recommendedName>
        <fullName evidence="4">Parvulin-like PPIase</fullName>
        <ecNumber evidence="3">5.2.1.8</ecNumber>
    </recommendedName>
    <alternativeName>
        <fullName evidence="6">Peptidyl-prolyl cis-trans isomerase plp</fullName>
    </alternativeName>
    <alternativeName>
        <fullName evidence="7">Rotamase plp</fullName>
    </alternativeName>
</protein>
<feature type="compositionally biased region" description="Low complexity" evidence="9">
    <location>
        <begin position="291"/>
        <end position="309"/>
    </location>
</feature>
<dbReference type="PROSITE" id="PS50198">
    <property type="entry name" value="PPIC_PPIASE_2"/>
    <property type="match status" value="1"/>
</dbReference>
<feature type="region of interest" description="Disordered" evidence="9">
    <location>
        <begin position="283"/>
        <end position="309"/>
    </location>
</feature>
<evidence type="ECO:0000313" key="12">
    <source>
        <dbReference type="EMBL" id="MBB3808922.1"/>
    </source>
</evidence>
<evidence type="ECO:0000256" key="2">
    <source>
        <dbReference type="ARBA" id="ARBA00007656"/>
    </source>
</evidence>
<dbReference type="GO" id="GO:0003755">
    <property type="term" value="F:peptidyl-prolyl cis-trans isomerase activity"/>
    <property type="evidence" value="ECO:0007669"/>
    <property type="project" value="UniProtKB-KW"/>
</dbReference>
<dbReference type="AlphaFoldDB" id="A0A7W5Z348"/>
<comment type="similarity">
    <text evidence="2">Belongs to the PpiC/parvulin rotamase family.</text>
</comment>
<dbReference type="EMBL" id="JACICC010000002">
    <property type="protein sequence ID" value="MBB3808922.1"/>
    <property type="molecule type" value="Genomic_DNA"/>
</dbReference>
<proteinExistence type="inferred from homology"/>
<comment type="catalytic activity">
    <reaction evidence="1">
        <text>[protein]-peptidylproline (omega=180) = [protein]-peptidylproline (omega=0)</text>
        <dbReference type="Rhea" id="RHEA:16237"/>
        <dbReference type="Rhea" id="RHEA-COMP:10747"/>
        <dbReference type="Rhea" id="RHEA-COMP:10748"/>
        <dbReference type="ChEBI" id="CHEBI:83833"/>
        <dbReference type="ChEBI" id="CHEBI:83834"/>
        <dbReference type="EC" id="5.2.1.8"/>
    </reaction>
</comment>
<dbReference type="InterPro" id="IPR000297">
    <property type="entry name" value="PPIase_PpiC"/>
</dbReference>
<accession>A0A7W5Z348</accession>
<feature type="signal peptide" evidence="10">
    <location>
        <begin position="1"/>
        <end position="23"/>
    </location>
</feature>
<keyword evidence="10" id="KW-0732">Signal</keyword>
<dbReference type="InterPro" id="IPR050245">
    <property type="entry name" value="PrsA_foldase"/>
</dbReference>
<evidence type="ECO:0000259" key="11">
    <source>
        <dbReference type="PROSITE" id="PS50198"/>
    </source>
</evidence>
<evidence type="ECO:0000256" key="8">
    <source>
        <dbReference type="PROSITE-ProRule" id="PRU00278"/>
    </source>
</evidence>
<evidence type="ECO:0000256" key="9">
    <source>
        <dbReference type="SAM" id="MobiDB-lite"/>
    </source>
</evidence>
<dbReference type="PANTHER" id="PTHR47245">
    <property type="entry name" value="PEPTIDYLPROLYL ISOMERASE"/>
    <property type="match status" value="1"/>
</dbReference>
<dbReference type="InterPro" id="IPR027304">
    <property type="entry name" value="Trigger_fact/SurA_dom_sf"/>
</dbReference>
<dbReference type="PANTHER" id="PTHR47245:SF2">
    <property type="entry name" value="PEPTIDYL-PROLYL CIS-TRANS ISOMERASE HP_0175-RELATED"/>
    <property type="match status" value="1"/>
</dbReference>
<dbReference type="Pfam" id="PF00639">
    <property type="entry name" value="Rotamase"/>
    <property type="match status" value="1"/>
</dbReference>
<gene>
    <name evidence="12" type="ORF">FHS81_000992</name>
</gene>
<dbReference type="EC" id="5.2.1.8" evidence="3"/>
<dbReference type="Proteomes" id="UP000537592">
    <property type="component" value="Unassembled WGS sequence"/>
</dbReference>
<evidence type="ECO:0000256" key="7">
    <source>
        <dbReference type="ARBA" id="ARBA00031484"/>
    </source>
</evidence>